<gene>
    <name evidence="2" type="ORF">ALTATR162_LOCUS2177</name>
</gene>
<evidence type="ECO:0000313" key="3">
    <source>
        <dbReference type="Proteomes" id="UP000676310"/>
    </source>
</evidence>
<reference evidence="2" key="1">
    <citation type="submission" date="2021-05" db="EMBL/GenBank/DDBJ databases">
        <authorList>
            <person name="Stam R."/>
        </authorList>
    </citation>
    <scope>NUCLEOTIDE SEQUENCE</scope>
    <source>
        <strain evidence="2">CS162</strain>
    </source>
</reference>
<protein>
    <submittedName>
        <fullName evidence="2">Uncharacterized protein</fullName>
    </submittedName>
</protein>
<dbReference type="RefSeq" id="XP_043165714.1">
    <property type="nucleotide sequence ID" value="XM_043309779.1"/>
</dbReference>
<sequence length="199" mass="21518">MESGGAENKDLRSSALSSDPKLKAAQDSGKRTPRIVEIPEPLAIESTTMSVLEDSDEEVSEVPPLSAWGERTGNGYEIFVVDETSEQDVLMGYSWDISSSREEAVSQISESLRQAASIAEGKEYYVTTVLGKRIVNTDPEILFGTFETCQTLAIGTEKGINKWTSALTEAAPSKLSYQSTVTIQQATSQALEGKKSPNS</sequence>
<evidence type="ECO:0000313" key="2">
    <source>
        <dbReference type="EMBL" id="CAG5148274.1"/>
    </source>
</evidence>
<keyword evidence="3" id="KW-1185">Reference proteome</keyword>
<accession>A0A8J2N2T4</accession>
<dbReference type="Proteomes" id="UP000676310">
    <property type="component" value="Unassembled WGS sequence"/>
</dbReference>
<name>A0A8J2N2T4_9PLEO</name>
<dbReference type="GeneID" id="67013593"/>
<feature type="region of interest" description="Disordered" evidence="1">
    <location>
        <begin position="1"/>
        <end position="40"/>
    </location>
</feature>
<dbReference type="EMBL" id="CAJRGZ010000015">
    <property type="protein sequence ID" value="CAG5148274.1"/>
    <property type="molecule type" value="Genomic_DNA"/>
</dbReference>
<dbReference type="AlphaFoldDB" id="A0A8J2N2T4"/>
<organism evidence="2 3">
    <name type="scientific">Alternaria atra</name>
    <dbReference type="NCBI Taxonomy" id="119953"/>
    <lineage>
        <taxon>Eukaryota</taxon>
        <taxon>Fungi</taxon>
        <taxon>Dikarya</taxon>
        <taxon>Ascomycota</taxon>
        <taxon>Pezizomycotina</taxon>
        <taxon>Dothideomycetes</taxon>
        <taxon>Pleosporomycetidae</taxon>
        <taxon>Pleosporales</taxon>
        <taxon>Pleosporineae</taxon>
        <taxon>Pleosporaceae</taxon>
        <taxon>Alternaria</taxon>
        <taxon>Alternaria sect. Ulocladioides</taxon>
    </lineage>
</organism>
<dbReference type="OrthoDB" id="3945870at2759"/>
<comment type="caution">
    <text evidence="2">The sequence shown here is derived from an EMBL/GenBank/DDBJ whole genome shotgun (WGS) entry which is preliminary data.</text>
</comment>
<evidence type="ECO:0000256" key="1">
    <source>
        <dbReference type="SAM" id="MobiDB-lite"/>
    </source>
</evidence>
<proteinExistence type="predicted"/>
<feature type="compositionally biased region" description="Basic and acidic residues" evidence="1">
    <location>
        <begin position="20"/>
        <end position="30"/>
    </location>
</feature>